<evidence type="ECO:0000313" key="2">
    <source>
        <dbReference type="EMBL" id="USQ75837.1"/>
    </source>
</evidence>
<sequence>MSEDGVPRRSSRGRPHRRVVAPATNASPEDAPDFTEPHELEDLDEVSRDLAKEIGTDEWWRAQRPPHWG</sequence>
<feature type="region of interest" description="Disordered" evidence="1">
    <location>
        <begin position="1"/>
        <end position="43"/>
    </location>
</feature>
<reference evidence="2" key="1">
    <citation type="submission" date="2022-06" db="EMBL/GenBank/DDBJ databases">
        <title>Ornithinimicrobium JY.X270.</title>
        <authorList>
            <person name="Huang Y."/>
        </authorList>
    </citation>
    <scope>NUCLEOTIDE SEQUENCE</scope>
    <source>
        <strain evidence="2">JY.X270</strain>
    </source>
</reference>
<proteinExistence type="predicted"/>
<evidence type="ECO:0000313" key="3">
    <source>
        <dbReference type="Proteomes" id="UP001056535"/>
    </source>
</evidence>
<dbReference type="Proteomes" id="UP001056535">
    <property type="component" value="Chromosome"/>
</dbReference>
<feature type="compositionally biased region" description="Basic residues" evidence="1">
    <location>
        <begin position="9"/>
        <end position="19"/>
    </location>
</feature>
<gene>
    <name evidence="2" type="ORF">NF557_14705</name>
</gene>
<accession>A0ABY4YI46</accession>
<keyword evidence="3" id="KW-1185">Reference proteome</keyword>
<evidence type="ECO:0000256" key="1">
    <source>
        <dbReference type="SAM" id="MobiDB-lite"/>
    </source>
</evidence>
<dbReference type="EMBL" id="CP099490">
    <property type="protein sequence ID" value="USQ75837.1"/>
    <property type="molecule type" value="Genomic_DNA"/>
</dbReference>
<dbReference type="RefSeq" id="WP_252620331.1">
    <property type="nucleotide sequence ID" value="NZ_CP099490.1"/>
</dbReference>
<name>A0ABY4YI46_9MICO</name>
<protein>
    <submittedName>
        <fullName evidence="2">Uncharacterized protein</fullName>
    </submittedName>
</protein>
<organism evidence="2 3">
    <name type="scientific">Ornithinimicrobium cryptoxanthini</name>
    <dbReference type="NCBI Taxonomy" id="2934161"/>
    <lineage>
        <taxon>Bacteria</taxon>
        <taxon>Bacillati</taxon>
        <taxon>Actinomycetota</taxon>
        <taxon>Actinomycetes</taxon>
        <taxon>Micrococcales</taxon>
        <taxon>Ornithinimicrobiaceae</taxon>
        <taxon>Ornithinimicrobium</taxon>
    </lineage>
</organism>